<evidence type="ECO:0000313" key="1">
    <source>
        <dbReference type="EMBL" id="QPB44388.1"/>
    </source>
</evidence>
<accession>A0A7S7YEM9</accession>
<sequence length="168" mass="19811">MEDRLTIQHMDKASRIAAAFDSHVRGKSPREAIAVFQEIFGERDLNRPHDRDSPALPYNRVHKRYSGMVFLNNFHIRRVRLWCERHSIGAANNLPLTGMGYIPEEVWDRLRRVETRVGFYHRVYGEDRHRAASRYEEVMAASQRSPPLVWLALTQHEKEAYLEMEPQQ</sequence>
<dbReference type="KEGG" id="vg:80543584"/>
<name>A0A7S7YEM9_9VIRU</name>
<dbReference type="EMBL" id="MW018138">
    <property type="protein sequence ID" value="QPB44388.1"/>
    <property type="molecule type" value="Genomic_DNA"/>
</dbReference>
<dbReference type="Proteomes" id="UP001162098">
    <property type="component" value="Segment"/>
</dbReference>
<keyword evidence="2" id="KW-1185">Reference proteome</keyword>
<organism evidence="1 2">
    <name type="scientific">Medusavirus stheno T3</name>
    <dbReference type="NCBI Taxonomy" id="3069717"/>
    <lineage>
        <taxon>Viruses</taxon>
        <taxon>Varidnaviria</taxon>
        <taxon>Bamfordvirae</taxon>
        <taxon>Nucleocytoviricota</taxon>
        <taxon>Megaviricetes</taxon>
        <taxon>Mamonoviridae</taxon>
        <taxon>Medusavirus</taxon>
        <taxon>Medusavirus sthenus</taxon>
    </lineage>
</organism>
<proteinExistence type="predicted"/>
<evidence type="ECO:0000313" key="2">
    <source>
        <dbReference type="Proteomes" id="UP001162098"/>
    </source>
</evidence>
<protein>
    <submittedName>
        <fullName evidence="1">Uncharacterized protein</fullName>
    </submittedName>
</protein>
<reference evidence="1 2" key="1">
    <citation type="submission" date="2020-09" db="EMBL/GenBank/DDBJ databases">
        <authorList>
            <person name="Zhang R."/>
            <person name="Garcia K."/>
            <person name="Ogata H."/>
        </authorList>
    </citation>
    <scope>NUCLEOTIDE SEQUENCE [LARGE SCALE GENOMIC DNA]</scope>
    <source>
        <strain evidence="2">stheno</strain>
    </source>
</reference>